<dbReference type="GO" id="GO:0005739">
    <property type="term" value="C:mitochondrion"/>
    <property type="evidence" value="ECO:0007669"/>
    <property type="project" value="TreeGrafter"/>
</dbReference>
<dbReference type="STRING" id="1314790.A0A1Y1WYK4"/>
<accession>A0A1Y1WYK4</accession>
<dbReference type="GO" id="GO:0000266">
    <property type="term" value="P:mitochondrial fission"/>
    <property type="evidence" value="ECO:0007669"/>
    <property type="project" value="TreeGrafter"/>
</dbReference>
<reference evidence="3 4" key="1">
    <citation type="submission" date="2016-07" db="EMBL/GenBank/DDBJ databases">
        <title>Pervasive Adenine N6-methylation of Active Genes in Fungi.</title>
        <authorList>
            <consortium name="DOE Joint Genome Institute"/>
            <person name="Mondo S.J."/>
            <person name="Dannebaum R.O."/>
            <person name="Kuo R.C."/>
            <person name="Labutti K."/>
            <person name="Haridas S."/>
            <person name="Kuo A."/>
            <person name="Salamov A."/>
            <person name="Ahrendt S.R."/>
            <person name="Lipzen A."/>
            <person name="Sullivan W."/>
            <person name="Andreopoulos W.B."/>
            <person name="Clum A."/>
            <person name="Lindquist E."/>
            <person name="Daum C."/>
            <person name="Ramamoorthy G.K."/>
            <person name="Gryganskyi A."/>
            <person name="Culley D."/>
            <person name="Magnuson J.K."/>
            <person name="James T.Y."/>
            <person name="O'Malley M.A."/>
            <person name="Stajich J.E."/>
            <person name="Spatafora J.W."/>
            <person name="Visel A."/>
            <person name="Grigoriev I.V."/>
        </authorList>
    </citation>
    <scope>NUCLEOTIDE SEQUENCE [LARGE SCALE GENOMIC DNA]</scope>
    <source>
        <strain evidence="3 4">CBS 931.73</strain>
    </source>
</reference>
<dbReference type="GO" id="GO:0005525">
    <property type="term" value="F:GTP binding"/>
    <property type="evidence" value="ECO:0007669"/>
    <property type="project" value="UniProtKB-KW"/>
</dbReference>
<dbReference type="Pfam" id="PF00350">
    <property type="entry name" value="Dynamin_N"/>
    <property type="match status" value="1"/>
</dbReference>
<protein>
    <recommendedName>
        <fullName evidence="2">Dynamin-type G domain-containing protein</fullName>
    </recommendedName>
</protein>
<evidence type="ECO:0000259" key="2">
    <source>
        <dbReference type="PROSITE" id="PS51718"/>
    </source>
</evidence>
<dbReference type="SMART" id="SM00053">
    <property type="entry name" value="DYNc"/>
    <property type="match status" value="1"/>
</dbReference>
<dbReference type="Gene3D" id="3.40.50.300">
    <property type="entry name" value="P-loop containing nucleotide triphosphate hydrolases"/>
    <property type="match status" value="1"/>
</dbReference>
<keyword evidence="4" id="KW-1185">Reference proteome</keyword>
<dbReference type="GO" id="GO:0005874">
    <property type="term" value="C:microtubule"/>
    <property type="evidence" value="ECO:0007669"/>
    <property type="project" value="TreeGrafter"/>
</dbReference>
<dbReference type="GO" id="GO:0016020">
    <property type="term" value="C:membrane"/>
    <property type="evidence" value="ECO:0007669"/>
    <property type="project" value="TreeGrafter"/>
</dbReference>
<dbReference type="InterPro" id="IPR001401">
    <property type="entry name" value="Dynamin_GTPase"/>
</dbReference>
<gene>
    <name evidence="3" type="ORF">K493DRAFT_332063</name>
</gene>
<evidence type="ECO:0000313" key="4">
    <source>
        <dbReference type="Proteomes" id="UP000193498"/>
    </source>
</evidence>
<dbReference type="PROSITE" id="PS00410">
    <property type="entry name" value="G_DYNAMIN_1"/>
    <property type="match status" value="1"/>
</dbReference>
<dbReference type="AlphaFoldDB" id="A0A1Y1WYK4"/>
<dbReference type="GO" id="GO:0005777">
    <property type="term" value="C:peroxisome"/>
    <property type="evidence" value="ECO:0007669"/>
    <property type="project" value="TreeGrafter"/>
</dbReference>
<dbReference type="SUPFAM" id="SSF52540">
    <property type="entry name" value="P-loop containing nucleoside triphosphate hydrolases"/>
    <property type="match status" value="1"/>
</dbReference>
<evidence type="ECO:0000256" key="1">
    <source>
        <dbReference type="RuleBase" id="RU003932"/>
    </source>
</evidence>
<dbReference type="Proteomes" id="UP000193498">
    <property type="component" value="Unassembled WGS sequence"/>
</dbReference>
<dbReference type="GO" id="GO:0048312">
    <property type="term" value="P:intracellular distribution of mitochondria"/>
    <property type="evidence" value="ECO:0007669"/>
    <property type="project" value="TreeGrafter"/>
</dbReference>
<keyword evidence="1" id="KW-0342">GTP-binding</keyword>
<dbReference type="EMBL" id="MCFE01000840">
    <property type="protein sequence ID" value="ORX78174.1"/>
    <property type="molecule type" value="Genomic_DNA"/>
</dbReference>
<comment type="caution">
    <text evidence="3">The sequence shown here is derived from an EMBL/GenBank/DDBJ whole genome shotgun (WGS) entry which is preliminary data.</text>
</comment>
<dbReference type="PRINTS" id="PR00195">
    <property type="entry name" value="DYNAMIN"/>
</dbReference>
<dbReference type="GO" id="GO:0008017">
    <property type="term" value="F:microtubule binding"/>
    <property type="evidence" value="ECO:0007669"/>
    <property type="project" value="TreeGrafter"/>
</dbReference>
<name>A0A1Y1WYK4_9FUNG</name>
<dbReference type="PANTHER" id="PTHR11566:SF235">
    <property type="entry name" value="DYNAMIN-RELATED PROTEIN DNM1"/>
    <property type="match status" value="1"/>
</dbReference>
<dbReference type="OrthoDB" id="5061070at2759"/>
<dbReference type="InParanoid" id="A0A1Y1WYK4"/>
<proteinExistence type="inferred from homology"/>
<dbReference type="PANTHER" id="PTHR11566">
    <property type="entry name" value="DYNAMIN"/>
    <property type="match status" value="1"/>
</dbReference>
<dbReference type="InterPro" id="IPR019762">
    <property type="entry name" value="Dynamin_GTPase_CS"/>
</dbReference>
<dbReference type="InterPro" id="IPR045063">
    <property type="entry name" value="Dynamin_N"/>
</dbReference>
<dbReference type="CDD" id="cd08771">
    <property type="entry name" value="DLP_1"/>
    <property type="match status" value="1"/>
</dbReference>
<dbReference type="InterPro" id="IPR027417">
    <property type="entry name" value="P-loop_NTPase"/>
</dbReference>
<organism evidence="3 4">
    <name type="scientific">Basidiobolus meristosporus CBS 931.73</name>
    <dbReference type="NCBI Taxonomy" id="1314790"/>
    <lineage>
        <taxon>Eukaryota</taxon>
        <taxon>Fungi</taxon>
        <taxon>Fungi incertae sedis</taxon>
        <taxon>Zoopagomycota</taxon>
        <taxon>Entomophthoromycotina</taxon>
        <taxon>Basidiobolomycetes</taxon>
        <taxon>Basidiobolales</taxon>
        <taxon>Basidiobolaceae</taxon>
        <taxon>Basidiobolus</taxon>
    </lineage>
</organism>
<dbReference type="PROSITE" id="PS51718">
    <property type="entry name" value="G_DYNAMIN_2"/>
    <property type="match status" value="1"/>
</dbReference>
<evidence type="ECO:0000313" key="3">
    <source>
        <dbReference type="EMBL" id="ORX78174.1"/>
    </source>
</evidence>
<feature type="domain" description="Dynamin-type G" evidence="2">
    <location>
        <begin position="22"/>
        <end position="148"/>
    </location>
</feature>
<comment type="similarity">
    <text evidence="1">Belongs to the TRAFAC class dynamin-like GTPase superfamily. Dynamin/Fzo/YdjA family.</text>
</comment>
<dbReference type="GO" id="GO:0003924">
    <property type="term" value="F:GTPase activity"/>
    <property type="evidence" value="ECO:0007669"/>
    <property type="project" value="InterPro"/>
</dbReference>
<dbReference type="InterPro" id="IPR030381">
    <property type="entry name" value="G_DYNAMIN_dom"/>
</dbReference>
<keyword evidence="1" id="KW-0547">Nucleotide-binding</keyword>
<dbReference type="GO" id="GO:0006897">
    <property type="term" value="P:endocytosis"/>
    <property type="evidence" value="ECO:0007669"/>
    <property type="project" value="TreeGrafter"/>
</dbReference>
<dbReference type="GO" id="GO:0016559">
    <property type="term" value="P:peroxisome fission"/>
    <property type="evidence" value="ECO:0007669"/>
    <property type="project" value="TreeGrafter"/>
</dbReference>
<sequence length="148" mass="16434">MDRLIPLINRLQDVFNPASIDQIDLPQIIVVGAQSCGKSSVLENIVGRDFLPRGNGIVTRCPLVLQLVNIPGSGDGVEEYAEFLHIPDKKFFDLTEVRKEIEKETSRLAGDNKGICRSPIQLKIFSTKVLNLTLVDLPGLTKVRVRNL</sequence>
<dbReference type="InterPro" id="IPR022812">
    <property type="entry name" value="Dynamin"/>
</dbReference>